<feature type="domain" description="CobE/GbiG C-terminal" evidence="1">
    <location>
        <begin position="31"/>
        <end position="151"/>
    </location>
</feature>
<dbReference type="OrthoDB" id="9933078at2"/>
<evidence type="ECO:0000259" key="1">
    <source>
        <dbReference type="Pfam" id="PF01890"/>
    </source>
</evidence>
<evidence type="ECO:0000313" key="3">
    <source>
        <dbReference type="Proteomes" id="UP000290759"/>
    </source>
</evidence>
<proteinExistence type="predicted"/>
<dbReference type="EMBL" id="QYBB01000019">
    <property type="protein sequence ID" value="RYC30964.1"/>
    <property type="molecule type" value="Genomic_DNA"/>
</dbReference>
<dbReference type="InterPro" id="IPR036518">
    <property type="entry name" value="CobE/GbiG_C_sf"/>
</dbReference>
<gene>
    <name evidence="2" type="ORF">D3273_16340</name>
</gene>
<dbReference type="InterPro" id="IPR052553">
    <property type="entry name" value="CbiG_hydrolase"/>
</dbReference>
<dbReference type="InterPro" id="IPR002750">
    <property type="entry name" value="CobE/GbiG_C"/>
</dbReference>
<sequence length="161" mass="15686">MARRHAGDAVDLGEAVSADALSPDGRRGARLAVGLGFRKAATAETLAALVGDALARLSGDVAGLPVTLATIAEKDRPALRAAAGRLGLPVAILPKSALAGTEDRITVASGAARACLGIPSVAEAAALAAAGPGARLVVARIAVADATCAIALSELPAPEAT</sequence>
<protein>
    <submittedName>
        <fullName evidence="2">Cobalamin biosynthesis protein</fullName>
    </submittedName>
</protein>
<accession>A0A4V1RUF4</accession>
<reference evidence="2 3" key="1">
    <citation type="submission" date="2018-12" db="EMBL/GenBank/DDBJ databases">
        <authorList>
            <person name="Grouzdev D.S."/>
            <person name="Krutkina M.S."/>
        </authorList>
    </citation>
    <scope>NUCLEOTIDE SEQUENCE [LARGE SCALE GENOMIC DNA]</scope>
    <source>
        <strain evidence="2 3">RmlP026</strain>
    </source>
</reference>
<dbReference type="Pfam" id="PF01890">
    <property type="entry name" value="CbiG_C"/>
    <property type="match status" value="1"/>
</dbReference>
<organism evidence="2 3">
    <name type="scientific">Lichenibacterium minor</name>
    <dbReference type="NCBI Taxonomy" id="2316528"/>
    <lineage>
        <taxon>Bacteria</taxon>
        <taxon>Pseudomonadati</taxon>
        <taxon>Pseudomonadota</taxon>
        <taxon>Alphaproteobacteria</taxon>
        <taxon>Hyphomicrobiales</taxon>
        <taxon>Lichenihabitantaceae</taxon>
        <taxon>Lichenibacterium</taxon>
    </lineage>
</organism>
<name>A0A4V1RUF4_9HYPH</name>
<reference evidence="2 3" key="2">
    <citation type="submission" date="2019-02" db="EMBL/GenBank/DDBJ databases">
        <title>'Lichenibacterium ramalinii' gen. nov. sp. nov., 'Lichenibacterium minor' gen. nov. sp. nov.</title>
        <authorList>
            <person name="Pankratov T."/>
        </authorList>
    </citation>
    <scope>NUCLEOTIDE SEQUENCE [LARGE SCALE GENOMIC DNA]</scope>
    <source>
        <strain evidence="2 3">RmlP026</strain>
    </source>
</reference>
<dbReference type="Gene3D" id="3.30.420.180">
    <property type="entry name" value="CobE/GbiG C-terminal domain"/>
    <property type="match status" value="1"/>
</dbReference>
<dbReference type="SUPFAM" id="SSF159664">
    <property type="entry name" value="CobE/GbiG C-terminal domain-like"/>
    <property type="match status" value="1"/>
</dbReference>
<dbReference type="PANTHER" id="PTHR37477:SF1">
    <property type="entry name" value="COBALT-PRECORRIN-5A HYDROLASE"/>
    <property type="match status" value="1"/>
</dbReference>
<comment type="caution">
    <text evidence="2">The sequence shown here is derived from an EMBL/GenBank/DDBJ whole genome shotgun (WGS) entry which is preliminary data.</text>
</comment>
<dbReference type="GO" id="GO:0009236">
    <property type="term" value="P:cobalamin biosynthetic process"/>
    <property type="evidence" value="ECO:0007669"/>
    <property type="project" value="InterPro"/>
</dbReference>
<dbReference type="PANTHER" id="PTHR37477">
    <property type="entry name" value="COBALT-PRECORRIN-5A HYDROLASE"/>
    <property type="match status" value="1"/>
</dbReference>
<dbReference type="Proteomes" id="UP000290759">
    <property type="component" value="Unassembled WGS sequence"/>
</dbReference>
<evidence type="ECO:0000313" key="2">
    <source>
        <dbReference type="EMBL" id="RYC30964.1"/>
    </source>
</evidence>
<keyword evidence="3" id="KW-1185">Reference proteome</keyword>
<dbReference type="AlphaFoldDB" id="A0A4V1RUF4"/>